<keyword evidence="6 9" id="KW-0547">Nucleotide-binding</keyword>
<dbReference type="Pfam" id="PF00069">
    <property type="entry name" value="Pkinase"/>
    <property type="match status" value="1"/>
</dbReference>
<feature type="binding site" evidence="9">
    <location>
        <position position="54"/>
    </location>
    <ligand>
        <name>ATP</name>
        <dbReference type="ChEBI" id="CHEBI:30616"/>
    </ligand>
</feature>
<comment type="caution">
    <text evidence="12">The sequence shown here is derived from an EMBL/GenBank/DDBJ whole genome shotgun (WGS) entry which is preliminary data.</text>
</comment>
<dbReference type="AlphaFoldDB" id="A0A5C4V6N1"/>
<dbReference type="SMART" id="SM00220">
    <property type="entry name" value="S_TKc"/>
    <property type="match status" value="1"/>
</dbReference>
<protein>
    <recommendedName>
        <fullName evidence="3">non-specific serine/threonine protein kinase</fullName>
        <ecNumber evidence="3">2.7.11.1</ecNumber>
    </recommendedName>
</protein>
<feature type="region of interest" description="Disordered" evidence="10">
    <location>
        <begin position="379"/>
        <end position="432"/>
    </location>
</feature>
<evidence type="ECO:0000256" key="5">
    <source>
        <dbReference type="ARBA" id="ARBA00022729"/>
    </source>
</evidence>
<dbReference type="InterPro" id="IPR017441">
    <property type="entry name" value="Protein_kinase_ATP_BS"/>
</dbReference>
<sequence>MVEQRPGGAFGPEPLGAEDPTSVGPYRLLGRLGAGGMGRVYLGRSAGGRMAAVKVVRGDLASEPEFRRRFRAEVEASRRVGGLWTAPVLDCDTESAVPWVATGYVAGPPLGNVVERLHGPLPETSVWALAFGLALALRDIHGHGLVHRDLKPSNVMVTLEGPKVIDFGIARAVDAGLGGSSVVTRTGAMVGSPGYMPPEQIRSERLTGAADVFALGAVLAYAATGRHAFGWDGAPTHTVLYRVMHEEPHLGPEDGPLRGELRALVERCLRRDAAERPSLDEIEAVGSARSGEGFWLPASLTARLGQDAAALLEIETPVAAAGATPPPPAHPPTPTPLPPGGAAPDAPTALPRGRRRGAVLAGVAAAVVLAVAVPVTLLATSGDDDGGGGEARGAENGSGSGTADEDGGGNAGSAGNEDDGGGAGGAGADDGAPLAELLPDAVREAGVLTVWVAESHQPVLYTDNGRPSGFEVDLAEELGERLGVAVTFEQAEDGEAAAESAVRESATYPGQLAMSAYVDRPDNRERLGVDFVNHFADGPGVLTDERRMLSGAPEEWCGRSLTTWDDEDNLATVRDLTAGCDEEPRVIGLTELTAMAEAVDAGEADAAVLLYSQAASFGNAHGEYGLDTGLDPRHQGFRGIAVPAGQDRLRDAVAAALESLFEDGTYASILDHRGIQAAALDEPSVNGGGG</sequence>
<evidence type="ECO:0000313" key="12">
    <source>
        <dbReference type="EMBL" id="TNM31116.1"/>
    </source>
</evidence>
<evidence type="ECO:0000256" key="3">
    <source>
        <dbReference type="ARBA" id="ARBA00012513"/>
    </source>
</evidence>
<evidence type="ECO:0000256" key="6">
    <source>
        <dbReference type="ARBA" id="ARBA00022741"/>
    </source>
</evidence>
<organism evidence="12 13">
    <name type="scientific">Streptomyces sedi</name>
    <dbReference type="NCBI Taxonomy" id="555059"/>
    <lineage>
        <taxon>Bacteria</taxon>
        <taxon>Bacillati</taxon>
        <taxon>Actinomycetota</taxon>
        <taxon>Actinomycetes</taxon>
        <taxon>Kitasatosporales</taxon>
        <taxon>Streptomycetaceae</taxon>
        <taxon>Streptomyces</taxon>
    </lineage>
</organism>
<feature type="compositionally biased region" description="Gly residues" evidence="10">
    <location>
        <begin position="388"/>
        <end position="400"/>
    </location>
</feature>
<keyword evidence="5" id="KW-0732">Signal</keyword>
<evidence type="ECO:0000259" key="11">
    <source>
        <dbReference type="PROSITE" id="PS50011"/>
    </source>
</evidence>
<feature type="domain" description="Protein kinase" evidence="11">
    <location>
        <begin position="26"/>
        <end position="296"/>
    </location>
</feature>
<dbReference type="CDD" id="cd14014">
    <property type="entry name" value="STKc_PknB_like"/>
    <property type="match status" value="1"/>
</dbReference>
<dbReference type="InterPro" id="IPR011009">
    <property type="entry name" value="Kinase-like_dom_sf"/>
</dbReference>
<evidence type="ECO:0000256" key="2">
    <source>
        <dbReference type="ARBA" id="ARBA00010886"/>
    </source>
</evidence>
<comment type="similarity">
    <text evidence="2">Belongs to the protein kinase superfamily. NEK Ser/Thr protein kinase family. NIMA subfamily.</text>
</comment>
<keyword evidence="8 9" id="KW-0067">ATP-binding</keyword>
<keyword evidence="4" id="KW-0808">Transferase</keyword>
<comment type="similarity">
    <text evidence="1">Belongs to the bacterial solute-binding protein 3 family.</text>
</comment>
<dbReference type="SUPFAM" id="SSF56112">
    <property type="entry name" value="Protein kinase-like (PK-like)"/>
    <property type="match status" value="1"/>
</dbReference>
<dbReference type="Proteomes" id="UP000311713">
    <property type="component" value="Unassembled WGS sequence"/>
</dbReference>
<keyword evidence="13" id="KW-1185">Reference proteome</keyword>
<dbReference type="GO" id="GO:0004674">
    <property type="term" value="F:protein serine/threonine kinase activity"/>
    <property type="evidence" value="ECO:0007669"/>
    <property type="project" value="UniProtKB-EC"/>
</dbReference>
<dbReference type="PROSITE" id="PS00108">
    <property type="entry name" value="PROTEIN_KINASE_ST"/>
    <property type="match status" value="1"/>
</dbReference>
<dbReference type="InterPro" id="IPR018313">
    <property type="entry name" value="SBP_3_CS"/>
</dbReference>
<dbReference type="EMBL" id="VDGT01000006">
    <property type="protein sequence ID" value="TNM31116.1"/>
    <property type="molecule type" value="Genomic_DNA"/>
</dbReference>
<dbReference type="PANTHER" id="PTHR43671">
    <property type="entry name" value="SERINE/THREONINE-PROTEIN KINASE NEK"/>
    <property type="match status" value="1"/>
</dbReference>
<dbReference type="Gene3D" id="3.30.200.20">
    <property type="entry name" value="Phosphorylase Kinase, domain 1"/>
    <property type="match status" value="1"/>
</dbReference>
<dbReference type="Gene3D" id="3.40.190.10">
    <property type="entry name" value="Periplasmic binding protein-like II"/>
    <property type="match status" value="2"/>
</dbReference>
<evidence type="ECO:0000256" key="10">
    <source>
        <dbReference type="SAM" id="MobiDB-lite"/>
    </source>
</evidence>
<dbReference type="PROSITE" id="PS50011">
    <property type="entry name" value="PROTEIN_KINASE_DOM"/>
    <property type="match status" value="1"/>
</dbReference>
<evidence type="ECO:0000256" key="1">
    <source>
        <dbReference type="ARBA" id="ARBA00010333"/>
    </source>
</evidence>
<dbReference type="GO" id="GO:0005524">
    <property type="term" value="F:ATP binding"/>
    <property type="evidence" value="ECO:0007669"/>
    <property type="project" value="UniProtKB-UniRule"/>
</dbReference>
<dbReference type="PROSITE" id="PS01039">
    <property type="entry name" value="SBP_BACTERIAL_3"/>
    <property type="match status" value="1"/>
</dbReference>
<dbReference type="PROSITE" id="PS00107">
    <property type="entry name" value="PROTEIN_KINASE_ATP"/>
    <property type="match status" value="1"/>
</dbReference>
<dbReference type="InterPro" id="IPR050660">
    <property type="entry name" value="NEK_Ser/Thr_kinase"/>
</dbReference>
<accession>A0A5C4V6N1</accession>
<dbReference type="SUPFAM" id="SSF53850">
    <property type="entry name" value="Periplasmic binding protein-like II"/>
    <property type="match status" value="1"/>
</dbReference>
<evidence type="ECO:0000256" key="9">
    <source>
        <dbReference type="PROSITE-ProRule" id="PRU10141"/>
    </source>
</evidence>
<dbReference type="InterPro" id="IPR008271">
    <property type="entry name" value="Ser/Thr_kinase_AS"/>
</dbReference>
<dbReference type="InterPro" id="IPR001638">
    <property type="entry name" value="Solute-binding_3/MltF_N"/>
</dbReference>
<dbReference type="Gene3D" id="1.10.510.10">
    <property type="entry name" value="Transferase(Phosphotransferase) domain 1"/>
    <property type="match status" value="1"/>
</dbReference>
<dbReference type="OrthoDB" id="3965342at2"/>
<feature type="compositionally biased region" description="Pro residues" evidence="10">
    <location>
        <begin position="324"/>
        <end position="341"/>
    </location>
</feature>
<feature type="region of interest" description="Disordered" evidence="10">
    <location>
        <begin position="1"/>
        <end position="22"/>
    </location>
</feature>
<evidence type="ECO:0000256" key="7">
    <source>
        <dbReference type="ARBA" id="ARBA00022777"/>
    </source>
</evidence>
<proteinExistence type="inferred from homology"/>
<dbReference type="InterPro" id="IPR000719">
    <property type="entry name" value="Prot_kinase_dom"/>
</dbReference>
<evidence type="ECO:0000313" key="13">
    <source>
        <dbReference type="Proteomes" id="UP000311713"/>
    </source>
</evidence>
<feature type="compositionally biased region" description="Low complexity" evidence="10">
    <location>
        <begin position="342"/>
        <end position="351"/>
    </location>
</feature>
<gene>
    <name evidence="12" type="ORF">FH715_10525</name>
</gene>
<feature type="region of interest" description="Disordered" evidence="10">
    <location>
        <begin position="320"/>
        <end position="351"/>
    </location>
</feature>
<dbReference type="Pfam" id="PF00497">
    <property type="entry name" value="SBP_bac_3"/>
    <property type="match status" value="1"/>
</dbReference>
<dbReference type="EC" id="2.7.11.1" evidence="3"/>
<evidence type="ECO:0000256" key="8">
    <source>
        <dbReference type="ARBA" id="ARBA00022840"/>
    </source>
</evidence>
<dbReference type="RefSeq" id="WP_139643529.1">
    <property type="nucleotide sequence ID" value="NZ_VDGT01000006.1"/>
</dbReference>
<dbReference type="PANTHER" id="PTHR43671:SF13">
    <property type="entry name" value="SERINE_THREONINE-PROTEIN KINASE NEK2"/>
    <property type="match status" value="1"/>
</dbReference>
<evidence type="ECO:0000256" key="4">
    <source>
        <dbReference type="ARBA" id="ARBA00022679"/>
    </source>
</evidence>
<reference evidence="12 13" key="1">
    <citation type="submission" date="2019-06" db="EMBL/GenBank/DDBJ databases">
        <title>Draft genome of Streptomyces sedi sp. JCM16909.</title>
        <authorList>
            <person name="Klykleung N."/>
            <person name="Tanasupawat S."/>
            <person name="Kudo T."/>
            <person name="Yuki M."/>
            <person name="Ohkuma M."/>
        </authorList>
    </citation>
    <scope>NUCLEOTIDE SEQUENCE [LARGE SCALE GENOMIC DNA]</scope>
    <source>
        <strain evidence="12 13">JCM 16909</strain>
    </source>
</reference>
<name>A0A5C4V6N1_9ACTN</name>
<keyword evidence="7" id="KW-0418">Kinase</keyword>